<dbReference type="EMBL" id="KQ964542">
    <property type="protein sequence ID" value="KXN69236.1"/>
    <property type="molecule type" value="Genomic_DNA"/>
</dbReference>
<reference evidence="2 3" key="1">
    <citation type="journal article" date="2015" name="Genome Biol. Evol.">
        <title>Phylogenomic analyses indicate that early fungi evolved digesting cell walls of algal ancestors of land plants.</title>
        <authorList>
            <person name="Chang Y."/>
            <person name="Wang S."/>
            <person name="Sekimoto S."/>
            <person name="Aerts A.L."/>
            <person name="Choi C."/>
            <person name="Clum A."/>
            <person name="LaButti K.M."/>
            <person name="Lindquist E.A."/>
            <person name="Yee Ngan C."/>
            <person name="Ohm R.A."/>
            <person name="Salamov A.A."/>
            <person name="Grigoriev I.V."/>
            <person name="Spatafora J.W."/>
            <person name="Berbee M.L."/>
        </authorList>
    </citation>
    <scope>NUCLEOTIDE SEQUENCE [LARGE SCALE GENOMIC DNA]</scope>
    <source>
        <strain evidence="2 3">NRRL 28638</strain>
    </source>
</reference>
<name>A0A137P2H0_CONC2</name>
<sequence>MANNTLFKYKYSRLKQIEVKTKLILNNGFFQIFSIFCTFIISTTSAAPTAPVWFGNNVQGIGVNSQNIANIFGNQQAVVANSENVQNVVQQGNNDASEIKFLSDINILNFFSRIAAM</sequence>
<dbReference type="AlphaFoldDB" id="A0A137P2H0"/>
<evidence type="ECO:0000256" key="1">
    <source>
        <dbReference type="SAM" id="Phobius"/>
    </source>
</evidence>
<proteinExistence type="predicted"/>
<gene>
    <name evidence="2" type="ORF">CONCODRAFT_8346</name>
</gene>
<keyword evidence="1" id="KW-0472">Membrane</keyword>
<dbReference type="Proteomes" id="UP000070444">
    <property type="component" value="Unassembled WGS sequence"/>
</dbReference>
<accession>A0A137P2H0</accession>
<feature type="transmembrane region" description="Helical" evidence="1">
    <location>
        <begin position="23"/>
        <end position="41"/>
    </location>
</feature>
<keyword evidence="1" id="KW-1133">Transmembrane helix</keyword>
<protein>
    <submittedName>
        <fullName evidence="2">Uncharacterized protein</fullName>
    </submittedName>
</protein>
<evidence type="ECO:0000313" key="3">
    <source>
        <dbReference type="Proteomes" id="UP000070444"/>
    </source>
</evidence>
<organism evidence="2 3">
    <name type="scientific">Conidiobolus coronatus (strain ATCC 28846 / CBS 209.66 / NRRL 28638)</name>
    <name type="common">Delacroixia coronata</name>
    <dbReference type="NCBI Taxonomy" id="796925"/>
    <lineage>
        <taxon>Eukaryota</taxon>
        <taxon>Fungi</taxon>
        <taxon>Fungi incertae sedis</taxon>
        <taxon>Zoopagomycota</taxon>
        <taxon>Entomophthoromycotina</taxon>
        <taxon>Entomophthoromycetes</taxon>
        <taxon>Entomophthorales</taxon>
        <taxon>Ancylistaceae</taxon>
        <taxon>Conidiobolus</taxon>
    </lineage>
</organism>
<evidence type="ECO:0000313" key="2">
    <source>
        <dbReference type="EMBL" id="KXN69236.1"/>
    </source>
</evidence>
<keyword evidence="3" id="KW-1185">Reference proteome</keyword>
<keyword evidence="1" id="KW-0812">Transmembrane</keyword>